<evidence type="ECO:0000313" key="3">
    <source>
        <dbReference type="EMBL" id="CCG02638.1"/>
    </source>
</evidence>
<gene>
    <name evidence="3" type="ordered locus">BLASA_1718</name>
</gene>
<feature type="compositionally biased region" description="Low complexity" evidence="2">
    <location>
        <begin position="58"/>
        <end position="77"/>
    </location>
</feature>
<evidence type="ECO:0000256" key="1">
    <source>
        <dbReference type="ARBA" id="ARBA00022801"/>
    </source>
</evidence>
<sequence length="161" mass="15339">MAGGSGSGSARSWTMLAVLLALVGAVALVVAVSGQQSAPQPAADVGVVAMEQTAAPTGSTAVAPSGPPAGSFAAAPAPASPPPAADVAEPVSLGLQDDGTVEVPPLSAVDQAGWYRDSPPPGAVGPSVLLGHVDSAELGPGVFFRLGALAPGDQVGARMGG</sequence>
<dbReference type="eggNOG" id="COG3764">
    <property type="taxonomic scope" value="Bacteria"/>
</dbReference>
<dbReference type="Gene3D" id="2.40.260.10">
    <property type="entry name" value="Sortase"/>
    <property type="match status" value="1"/>
</dbReference>
<feature type="region of interest" description="Disordered" evidence="2">
    <location>
        <begin position="55"/>
        <end position="89"/>
    </location>
</feature>
<dbReference type="InterPro" id="IPR023365">
    <property type="entry name" value="Sortase_dom-sf"/>
</dbReference>
<dbReference type="EMBL" id="FO117623">
    <property type="protein sequence ID" value="CCG02638.1"/>
    <property type="molecule type" value="Genomic_DNA"/>
</dbReference>
<dbReference type="OrthoDB" id="525039at2"/>
<dbReference type="GO" id="GO:0016787">
    <property type="term" value="F:hydrolase activity"/>
    <property type="evidence" value="ECO:0007669"/>
    <property type="project" value="UniProtKB-KW"/>
</dbReference>
<accession>H6RN90</accession>
<dbReference type="HOGENOM" id="CLU_1640524_0_0_11"/>
<reference evidence="3 4" key="1">
    <citation type="journal article" date="2012" name="J. Bacteriol.">
        <title>Genome Sequence of Blastococcus saxobsidens DD2, a Stone-Inhabiting Bacterium.</title>
        <authorList>
            <person name="Chouaia B."/>
            <person name="Crotti E."/>
            <person name="Brusetti L."/>
            <person name="Daffonchio D."/>
            <person name="Essoussi I."/>
            <person name="Nouioui I."/>
            <person name="Sbissi I."/>
            <person name="Ghodhbane-Gtari F."/>
            <person name="Gtari M."/>
            <person name="Vacherie B."/>
            <person name="Barbe V."/>
            <person name="Medigue C."/>
            <person name="Gury J."/>
            <person name="Pujic P."/>
            <person name="Normand P."/>
        </authorList>
    </citation>
    <scope>NUCLEOTIDE SEQUENCE [LARGE SCALE GENOMIC DNA]</scope>
    <source>
        <strain evidence="3 4">DD2</strain>
    </source>
</reference>
<dbReference type="InterPro" id="IPR005754">
    <property type="entry name" value="Sortase"/>
</dbReference>
<evidence type="ECO:0000256" key="2">
    <source>
        <dbReference type="SAM" id="MobiDB-lite"/>
    </source>
</evidence>
<dbReference type="CDD" id="cd05829">
    <property type="entry name" value="Sortase_F"/>
    <property type="match status" value="1"/>
</dbReference>
<dbReference type="RefSeq" id="WP_014375528.1">
    <property type="nucleotide sequence ID" value="NC_016943.1"/>
</dbReference>
<dbReference type="Pfam" id="PF04203">
    <property type="entry name" value="Sortase"/>
    <property type="match status" value="1"/>
</dbReference>
<dbReference type="KEGG" id="bsd:BLASA_1718"/>
<reference evidence="4" key="2">
    <citation type="submission" date="2012-02" db="EMBL/GenBank/DDBJ databases">
        <title>Complete genome sequence of Blastococcus saxobsidens strain DD2.</title>
        <authorList>
            <person name="Genoscope."/>
        </authorList>
    </citation>
    <scope>NUCLEOTIDE SEQUENCE [LARGE SCALE GENOMIC DNA]</scope>
    <source>
        <strain evidence="4">DD2</strain>
    </source>
</reference>
<protein>
    <submittedName>
        <fullName evidence="3">Peptidase C60, sortase A and B</fullName>
    </submittedName>
</protein>
<dbReference type="AlphaFoldDB" id="H6RN90"/>
<proteinExistence type="predicted"/>
<evidence type="ECO:0000313" key="4">
    <source>
        <dbReference type="Proteomes" id="UP000007517"/>
    </source>
</evidence>
<keyword evidence="4" id="KW-1185">Reference proteome</keyword>
<dbReference type="STRING" id="1146883.BLASA_1718"/>
<organism evidence="3 4">
    <name type="scientific">Blastococcus saxobsidens (strain DD2)</name>
    <dbReference type="NCBI Taxonomy" id="1146883"/>
    <lineage>
        <taxon>Bacteria</taxon>
        <taxon>Bacillati</taxon>
        <taxon>Actinomycetota</taxon>
        <taxon>Actinomycetes</taxon>
        <taxon>Geodermatophilales</taxon>
        <taxon>Geodermatophilaceae</taxon>
        <taxon>Blastococcus</taxon>
    </lineage>
</organism>
<name>H6RN90_BLASD</name>
<dbReference type="InterPro" id="IPR042001">
    <property type="entry name" value="Sortase_F"/>
</dbReference>
<keyword evidence="1" id="KW-0378">Hydrolase</keyword>
<dbReference type="Proteomes" id="UP000007517">
    <property type="component" value="Chromosome"/>
</dbReference>